<proteinExistence type="inferred from homology"/>
<organism evidence="5 6">
    <name type="scientific">Bacillus wiedmannii</name>
    <dbReference type="NCBI Taxonomy" id="1890302"/>
    <lineage>
        <taxon>Bacteria</taxon>
        <taxon>Bacillati</taxon>
        <taxon>Bacillota</taxon>
        <taxon>Bacilli</taxon>
        <taxon>Bacillales</taxon>
        <taxon>Bacillaceae</taxon>
        <taxon>Bacillus</taxon>
        <taxon>Bacillus cereus group</taxon>
    </lineage>
</organism>
<evidence type="ECO:0000259" key="2">
    <source>
        <dbReference type="Pfam" id="PF07905"/>
    </source>
</evidence>
<dbReference type="InterPro" id="IPR012914">
    <property type="entry name" value="PucR_dom"/>
</dbReference>
<dbReference type="AlphaFoldDB" id="A0A0G8BTL0"/>
<dbReference type="Pfam" id="PF13556">
    <property type="entry name" value="HTH_30"/>
    <property type="match status" value="1"/>
</dbReference>
<dbReference type="Pfam" id="PF07905">
    <property type="entry name" value="PucR"/>
    <property type="match status" value="1"/>
</dbReference>
<protein>
    <recommendedName>
        <fullName evidence="7">PucR family transcriptional regulator</fullName>
    </recommendedName>
</protein>
<evidence type="ECO:0000259" key="4">
    <source>
        <dbReference type="Pfam" id="PF17853"/>
    </source>
</evidence>
<comment type="similarity">
    <text evidence="1">Belongs to the CdaR family.</text>
</comment>
<dbReference type="Proteomes" id="UP000035350">
    <property type="component" value="Unassembled WGS sequence"/>
</dbReference>
<reference evidence="6" key="2">
    <citation type="submission" date="2015-04" db="EMBL/GenBank/DDBJ databases">
        <title>Draft Genome Sequences of Eight Spore-Forming Food Isolates of Bacillus cereus Genome sequencing.</title>
        <authorList>
            <person name="Krawcyk A.O."/>
            <person name="de Jong A."/>
            <person name="Eijlander R.T."/>
            <person name="Berendsen E.M."/>
            <person name="Holsappel S."/>
            <person name="Wells-Bennik M."/>
            <person name="Kuipers O.P."/>
        </authorList>
    </citation>
    <scope>NUCLEOTIDE SEQUENCE [LARGE SCALE GENOMIC DNA]</scope>
    <source>
        <strain evidence="6">B4147</strain>
    </source>
</reference>
<feature type="domain" description="CdaR GGDEF-like" evidence="4">
    <location>
        <begin position="292"/>
        <end position="421"/>
    </location>
</feature>
<dbReference type="Gene3D" id="1.10.10.2840">
    <property type="entry name" value="PucR C-terminal helix-turn-helix domain"/>
    <property type="match status" value="1"/>
</dbReference>
<evidence type="ECO:0000313" key="5">
    <source>
        <dbReference type="EMBL" id="KKZ90898.1"/>
    </source>
</evidence>
<dbReference type="InterPro" id="IPR051448">
    <property type="entry name" value="CdaR-like_regulators"/>
</dbReference>
<sequence>MKLYDIMKIPIFDQAKLIAGHKGVEQEVYTVNMMDAPDIIHFLKRNELLVTSAYHFKDDMYALRELIIQMKKQGCTALGIKTKRFLQEIPEDIISLADEIYFPIIELPFDIGLGDLVNQTLSYILDMRTNELHQAMQIHQQFTNHIISGKGINMILENLSSLIQLPVVLLDYHLRPISEYNNTKASIQSLKKFFINGRKLPLSTIEIVTFSLLTKTRDTVSIFPIYTQNNQYSYLVIDGFISPLNRSMVLAVEQAANVLAFELIKENSLRQYSRRIQDEFFTNVINSVFSTQDEIVNLGKEFNLSFDQKYICIIGKIDIKEFTMSFMEYQEEKDLIYDLIEEELNSYTANVHLFIKDDMYVLLVNCDVIWRQTEKERMISLLKNIQGKIYTYFQKSISFGIANSSEQLLHISHSFKEATDAFYYGEMSGSKEFIEIYQAKEISAILRMIPQEQLKKFYESTLHSLANENEKDHTVLLHTLSVYLETHCAISETAKRLFLHRNTVIYRLEKCEEILGRNIKDPNETLQLRIAFRIKPLIHV</sequence>
<evidence type="ECO:0000313" key="6">
    <source>
        <dbReference type="Proteomes" id="UP000035350"/>
    </source>
</evidence>
<dbReference type="RefSeq" id="WP_046960367.1">
    <property type="nucleotide sequence ID" value="NZ_LCYN01000039.1"/>
</dbReference>
<feature type="domain" description="Purine catabolism PurC-like" evidence="2">
    <location>
        <begin position="5"/>
        <end position="124"/>
    </location>
</feature>
<dbReference type="InterPro" id="IPR025736">
    <property type="entry name" value="PucR_C-HTH_dom"/>
</dbReference>
<gene>
    <name evidence="5" type="ORF">B4147_0261</name>
</gene>
<dbReference type="InterPro" id="IPR042070">
    <property type="entry name" value="PucR_C-HTH_sf"/>
</dbReference>
<dbReference type="Pfam" id="PF17853">
    <property type="entry name" value="GGDEF_2"/>
    <property type="match status" value="1"/>
</dbReference>
<name>A0A0G8BTL0_9BACI</name>
<evidence type="ECO:0008006" key="7">
    <source>
        <dbReference type="Google" id="ProtNLM"/>
    </source>
</evidence>
<dbReference type="PANTHER" id="PTHR33744:SF1">
    <property type="entry name" value="DNA-BINDING TRANSCRIPTIONAL ACTIVATOR ADER"/>
    <property type="match status" value="1"/>
</dbReference>
<comment type="caution">
    <text evidence="5">The sequence shown here is derived from an EMBL/GenBank/DDBJ whole genome shotgun (WGS) entry which is preliminary data.</text>
</comment>
<dbReference type="PATRIC" id="fig|1396.433.peg.1030"/>
<accession>A0A0G8BTL0</accession>
<evidence type="ECO:0000259" key="3">
    <source>
        <dbReference type="Pfam" id="PF13556"/>
    </source>
</evidence>
<dbReference type="EMBL" id="LCYN01000039">
    <property type="protein sequence ID" value="KKZ90898.1"/>
    <property type="molecule type" value="Genomic_DNA"/>
</dbReference>
<feature type="domain" description="PucR C-terminal helix-turn-helix" evidence="3">
    <location>
        <begin position="476"/>
        <end position="534"/>
    </location>
</feature>
<dbReference type="PANTHER" id="PTHR33744">
    <property type="entry name" value="CARBOHYDRATE DIACID REGULATOR"/>
    <property type="match status" value="1"/>
</dbReference>
<evidence type="ECO:0000256" key="1">
    <source>
        <dbReference type="ARBA" id="ARBA00006754"/>
    </source>
</evidence>
<reference evidence="5 6" key="1">
    <citation type="journal article" date="2015" name="Genome Announc.">
        <title>Next-Generation Whole-Genome Sequencing of Eight Strains of Bacillus cereus, Isolated from Food.</title>
        <authorList>
            <person name="Krawczyk A.O."/>
            <person name="de Jong A."/>
            <person name="Eijlander R.T."/>
            <person name="Berendsen E.M."/>
            <person name="Holsappel S."/>
            <person name="Wells-Bennik M.H."/>
            <person name="Kuipers O.P."/>
        </authorList>
    </citation>
    <scope>NUCLEOTIDE SEQUENCE [LARGE SCALE GENOMIC DNA]</scope>
    <source>
        <strain evidence="5 6">B4147</strain>
    </source>
</reference>
<dbReference type="InterPro" id="IPR041522">
    <property type="entry name" value="CdaR_GGDEF"/>
</dbReference>